<dbReference type="EMBL" id="NQOU01000002">
    <property type="protein sequence ID" value="RII83257.1"/>
    <property type="molecule type" value="Genomic_DNA"/>
</dbReference>
<feature type="domain" description="TniQ" evidence="1">
    <location>
        <begin position="5"/>
        <end position="157"/>
    </location>
</feature>
<evidence type="ECO:0000313" key="2">
    <source>
        <dbReference type="EMBL" id="RII83257.1"/>
    </source>
</evidence>
<sequence>MLISSPFPDELALGHLYRLIRLNDTYQANKSTNQSQLANWIANMRPTVTPAHHRRVPINHMLANSLGVSVASYRYNHSLCFFDKRWRHLSSQDPTVDIKLGAFSPPAFTKVAPNNESPYKLCRLCRQEDTIAYGMTYWHRIHQVPGIDICPHHLTPLQHHTESDVINNPNPFALNGPLVAAELVQAAHHPILERYRTLAALTLTFGEGIELFGVRNHVRDIARERGTIIGVAWYHPNTSYLAHYLADKQLPPAWLGHHIDPKTDVQSNAWKNPGVKEHARELRRLPDVHLFHPGYLLLVMAAMFTTPKAAEILLGHNPKTAINSLRLGQPNAKIFKQEK</sequence>
<accession>A0ABX9MWP9</accession>
<evidence type="ECO:0000313" key="3">
    <source>
        <dbReference type="Proteomes" id="UP000266483"/>
    </source>
</evidence>
<proteinExistence type="predicted"/>
<keyword evidence="3" id="KW-1185">Reference proteome</keyword>
<comment type="caution">
    <text evidence="2">The sequence shown here is derived from an EMBL/GenBank/DDBJ whole genome shotgun (WGS) entry which is preliminary data.</text>
</comment>
<evidence type="ECO:0000259" key="1">
    <source>
        <dbReference type="Pfam" id="PF06527"/>
    </source>
</evidence>
<dbReference type="InterPro" id="IPR009492">
    <property type="entry name" value="TniQ"/>
</dbReference>
<gene>
    <name evidence="2" type="ORF">CJO09_06545</name>
</gene>
<dbReference type="Proteomes" id="UP000266483">
    <property type="component" value="Unassembled WGS sequence"/>
</dbReference>
<dbReference type="RefSeq" id="WP_119441648.1">
    <property type="nucleotide sequence ID" value="NZ_CP170494.1"/>
</dbReference>
<organism evidence="2 3">
    <name type="scientific">Neopusillimonas maritima</name>
    <dbReference type="NCBI Taxonomy" id="2026239"/>
    <lineage>
        <taxon>Bacteria</taxon>
        <taxon>Pseudomonadati</taxon>
        <taxon>Pseudomonadota</taxon>
        <taxon>Betaproteobacteria</taxon>
        <taxon>Burkholderiales</taxon>
        <taxon>Alcaligenaceae</taxon>
        <taxon>Neopusillimonas</taxon>
    </lineage>
</organism>
<protein>
    <recommendedName>
        <fullName evidence="1">TniQ domain-containing protein</fullName>
    </recommendedName>
</protein>
<reference evidence="2 3" key="1">
    <citation type="submission" date="2017-08" db="EMBL/GenBank/DDBJ databases">
        <title>Pusillimonas indicus sp. nov., a member of the family Alcaligenaceae isolated from surface seawater.</title>
        <authorList>
            <person name="Li J."/>
        </authorList>
    </citation>
    <scope>NUCLEOTIDE SEQUENCE [LARGE SCALE GENOMIC DNA]</scope>
    <source>
        <strain evidence="2 3">17-4A</strain>
    </source>
</reference>
<dbReference type="Pfam" id="PF06527">
    <property type="entry name" value="TniQ"/>
    <property type="match status" value="1"/>
</dbReference>
<name>A0ABX9MWP9_9BURK</name>